<dbReference type="GO" id="GO:0003700">
    <property type="term" value="F:DNA-binding transcription factor activity"/>
    <property type="evidence" value="ECO:0007669"/>
    <property type="project" value="InterPro"/>
</dbReference>
<dbReference type="PROSITE" id="PS50931">
    <property type="entry name" value="HTH_LYSR"/>
    <property type="match status" value="1"/>
</dbReference>
<dbReference type="InterPro" id="IPR036390">
    <property type="entry name" value="WH_DNA-bd_sf"/>
</dbReference>
<dbReference type="InterPro" id="IPR036388">
    <property type="entry name" value="WH-like_DNA-bd_sf"/>
</dbReference>
<dbReference type="CDD" id="cd05466">
    <property type="entry name" value="PBP2_LTTR_substrate"/>
    <property type="match status" value="1"/>
</dbReference>
<dbReference type="Pfam" id="PF00126">
    <property type="entry name" value="HTH_1"/>
    <property type="match status" value="1"/>
</dbReference>
<reference evidence="6 7" key="1">
    <citation type="submission" date="2017-07" db="EMBL/GenBank/DDBJ databases">
        <title>A draft genome sequence of Komagataeibacter sp. T5K1.</title>
        <authorList>
            <person name="Skraban J."/>
            <person name="Cleenwerck I."/>
            <person name="Vandamme P."/>
            <person name="Trcek J."/>
        </authorList>
    </citation>
    <scope>NUCLEOTIDE SEQUENCE [LARGE SCALE GENOMIC DNA]</scope>
    <source>
        <strain evidence="6 7">T5K1</strain>
    </source>
</reference>
<evidence type="ECO:0000256" key="3">
    <source>
        <dbReference type="ARBA" id="ARBA00023125"/>
    </source>
</evidence>
<comment type="caution">
    <text evidence="6">The sequence shown here is derived from an EMBL/GenBank/DDBJ whole genome shotgun (WGS) entry which is preliminary data.</text>
</comment>
<keyword evidence="2" id="KW-0805">Transcription regulation</keyword>
<dbReference type="Proteomes" id="UP000247609">
    <property type="component" value="Unassembled WGS sequence"/>
</dbReference>
<keyword evidence="4" id="KW-0804">Transcription</keyword>
<evidence type="ECO:0000256" key="2">
    <source>
        <dbReference type="ARBA" id="ARBA00023015"/>
    </source>
</evidence>
<accession>A0A318QHQ3</accession>
<dbReference type="Pfam" id="PF03466">
    <property type="entry name" value="LysR_substrate"/>
    <property type="match status" value="1"/>
</dbReference>
<dbReference type="Gene3D" id="1.10.10.10">
    <property type="entry name" value="Winged helix-like DNA-binding domain superfamily/Winged helix DNA-binding domain"/>
    <property type="match status" value="1"/>
</dbReference>
<comment type="similarity">
    <text evidence="1">Belongs to the LysR transcriptional regulatory family.</text>
</comment>
<evidence type="ECO:0000259" key="5">
    <source>
        <dbReference type="PROSITE" id="PS50931"/>
    </source>
</evidence>
<evidence type="ECO:0000256" key="1">
    <source>
        <dbReference type="ARBA" id="ARBA00009437"/>
    </source>
</evidence>
<dbReference type="InterPro" id="IPR005119">
    <property type="entry name" value="LysR_subst-bd"/>
</dbReference>
<dbReference type="Gene3D" id="3.40.190.290">
    <property type="match status" value="1"/>
</dbReference>
<dbReference type="PRINTS" id="PR00039">
    <property type="entry name" value="HTHLYSR"/>
</dbReference>
<dbReference type="SUPFAM" id="SSF46785">
    <property type="entry name" value="Winged helix' DNA-binding domain"/>
    <property type="match status" value="1"/>
</dbReference>
<proteinExistence type="inferred from homology"/>
<dbReference type="EMBL" id="NOXG01000019">
    <property type="protein sequence ID" value="PYD74879.1"/>
    <property type="molecule type" value="Genomic_DNA"/>
</dbReference>
<keyword evidence="3" id="KW-0238">DNA-binding</keyword>
<dbReference type="InterPro" id="IPR000847">
    <property type="entry name" value="LysR_HTH_N"/>
</dbReference>
<dbReference type="AlphaFoldDB" id="A0A318QHQ3"/>
<protein>
    <submittedName>
        <fullName evidence="6">LysR family transcriptional regulator</fullName>
    </submittedName>
</protein>
<dbReference type="RefSeq" id="WP_110531570.1">
    <property type="nucleotide sequence ID" value="NZ_NOXG01000019.1"/>
</dbReference>
<dbReference type="FunFam" id="1.10.10.10:FF:000001">
    <property type="entry name" value="LysR family transcriptional regulator"/>
    <property type="match status" value="1"/>
</dbReference>
<sequence>MFLKQLHYLREIDRLRSFSKAAAACNVSQPALSRAIRQLEDELGIVIVDRKKKVFGLTPEGARVLKWAHDILRSVTEMRNEVSLSRQELIGTIRIGVIPTAVHIVPVLLHAIKDRIGAFSADVSVFPNVEIIEKLVTKQLDIGIMYYDQCPQAQAFVVRSLYEEEQVLAGSPAYDFPDTREVSWEEAARFPLALLGQGMRCRQLVDIGFQTAGVEPVIRLETTSLELIHAEIMCGALATILPISSFPLRVPPMGRLQMRRLAGFSPGSIGLVRLSGHPPSDFVARVWKVALEIDFRQQLDNLCWPSTGQGLSGNNILMEK</sequence>
<gene>
    <name evidence="6" type="ORF">CFR71_12265</name>
</gene>
<organism evidence="6 7">
    <name type="scientific">Novacetimonas pomaceti</name>
    <dbReference type="NCBI Taxonomy" id="2021998"/>
    <lineage>
        <taxon>Bacteria</taxon>
        <taxon>Pseudomonadati</taxon>
        <taxon>Pseudomonadota</taxon>
        <taxon>Alphaproteobacteria</taxon>
        <taxon>Acetobacterales</taxon>
        <taxon>Acetobacteraceae</taxon>
        <taxon>Novacetimonas</taxon>
    </lineage>
</organism>
<evidence type="ECO:0000256" key="4">
    <source>
        <dbReference type="ARBA" id="ARBA00023163"/>
    </source>
</evidence>
<dbReference type="GO" id="GO:0005829">
    <property type="term" value="C:cytosol"/>
    <property type="evidence" value="ECO:0007669"/>
    <property type="project" value="TreeGrafter"/>
</dbReference>
<dbReference type="GO" id="GO:0003677">
    <property type="term" value="F:DNA binding"/>
    <property type="evidence" value="ECO:0007669"/>
    <property type="project" value="UniProtKB-KW"/>
</dbReference>
<evidence type="ECO:0000313" key="6">
    <source>
        <dbReference type="EMBL" id="PYD74879.1"/>
    </source>
</evidence>
<feature type="domain" description="HTH lysR-type" evidence="5">
    <location>
        <begin position="1"/>
        <end position="58"/>
    </location>
</feature>
<dbReference type="SUPFAM" id="SSF53850">
    <property type="entry name" value="Periplasmic binding protein-like II"/>
    <property type="match status" value="1"/>
</dbReference>
<evidence type="ECO:0000313" key="7">
    <source>
        <dbReference type="Proteomes" id="UP000247609"/>
    </source>
</evidence>
<dbReference type="PANTHER" id="PTHR30419">
    <property type="entry name" value="HTH-TYPE TRANSCRIPTIONAL REGULATOR YBHD"/>
    <property type="match status" value="1"/>
</dbReference>
<name>A0A318QHQ3_9PROT</name>
<dbReference type="InterPro" id="IPR050950">
    <property type="entry name" value="HTH-type_LysR_regulators"/>
</dbReference>
<dbReference type="PANTHER" id="PTHR30419:SF31">
    <property type="entry name" value="BLR3139 PROTEIN"/>
    <property type="match status" value="1"/>
</dbReference>